<evidence type="ECO:0000313" key="2">
    <source>
        <dbReference type="EMBL" id="KAG5918338.1"/>
    </source>
</evidence>
<feature type="signal peptide" evidence="1">
    <location>
        <begin position="1"/>
        <end position="21"/>
    </location>
</feature>
<keyword evidence="1" id="KW-0732">Signal</keyword>
<evidence type="ECO:0000256" key="1">
    <source>
        <dbReference type="SAM" id="SignalP"/>
    </source>
</evidence>
<reference evidence="2" key="1">
    <citation type="journal article" date="2020" name="bioRxiv">
        <title>Whole genome comparisons of ergot fungi reveals the divergence and evolution of species within the genus Claviceps are the result of varying mechanisms driving genome evolution and host range expansion.</title>
        <authorList>
            <person name="Wyka S.A."/>
            <person name="Mondo S.J."/>
            <person name="Liu M."/>
            <person name="Dettman J."/>
            <person name="Nalam V."/>
            <person name="Broders K.D."/>
        </authorList>
    </citation>
    <scope>NUCLEOTIDE SEQUENCE</scope>
    <source>
        <strain evidence="2">CCC 489</strain>
    </source>
</reference>
<proteinExistence type="predicted"/>
<organism evidence="2 3">
    <name type="scientific">Claviceps africana</name>
    <dbReference type="NCBI Taxonomy" id="83212"/>
    <lineage>
        <taxon>Eukaryota</taxon>
        <taxon>Fungi</taxon>
        <taxon>Dikarya</taxon>
        <taxon>Ascomycota</taxon>
        <taxon>Pezizomycotina</taxon>
        <taxon>Sordariomycetes</taxon>
        <taxon>Hypocreomycetidae</taxon>
        <taxon>Hypocreales</taxon>
        <taxon>Clavicipitaceae</taxon>
        <taxon>Claviceps</taxon>
    </lineage>
</organism>
<dbReference type="Proteomes" id="UP000811619">
    <property type="component" value="Unassembled WGS sequence"/>
</dbReference>
<feature type="chain" id="PRO_5035438855" evidence="1">
    <location>
        <begin position="22"/>
        <end position="99"/>
    </location>
</feature>
<evidence type="ECO:0000313" key="3">
    <source>
        <dbReference type="Proteomes" id="UP000811619"/>
    </source>
</evidence>
<sequence length="99" mass="10481">MQFSTSVALAAVTFFAGQSLAANCFFSDSTDDADLIPCTKSTEYMVDKWTCGPYGAMLISSTETTPISPPDVGTSLLLLPAATTKAPDGECFVRQELNT</sequence>
<dbReference type="EMBL" id="SRPY01000746">
    <property type="protein sequence ID" value="KAG5918338.1"/>
    <property type="molecule type" value="Genomic_DNA"/>
</dbReference>
<name>A0A8K0NET1_9HYPO</name>
<accession>A0A8K0NET1</accession>
<dbReference type="AlphaFoldDB" id="A0A8K0NET1"/>
<protein>
    <submittedName>
        <fullName evidence="2">Uncharacterized protein</fullName>
    </submittedName>
</protein>
<comment type="caution">
    <text evidence="2">The sequence shown here is derived from an EMBL/GenBank/DDBJ whole genome shotgun (WGS) entry which is preliminary data.</text>
</comment>
<gene>
    <name evidence="2" type="ORF">E4U42_006883</name>
</gene>
<keyword evidence="3" id="KW-1185">Reference proteome</keyword>